<keyword evidence="2" id="KW-1185">Reference proteome</keyword>
<accession>A0A8X7CBN8</accession>
<evidence type="ECO:0000313" key="1">
    <source>
        <dbReference type="EMBL" id="GFY58984.1"/>
    </source>
</evidence>
<protein>
    <submittedName>
        <fullName evidence="1">Uncharacterized protein</fullName>
    </submittedName>
</protein>
<sequence>MEIKIVISKREAITYAFPIDWAYRLKKELNILNRRFQEEYHALNSDFVGLVHAFSTDNLPAFEYLLGKLSAEEKEIHVNAFFLYLEVSVGEYACDIIYFYFRKRVKMNERD</sequence>
<organism evidence="1 2">
    <name type="scientific">Trichonephila inaurata madagascariensis</name>
    <dbReference type="NCBI Taxonomy" id="2747483"/>
    <lineage>
        <taxon>Eukaryota</taxon>
        <taxon>Metazoa</taxon>
        <taxon>Ecdysozoa</taxon>
        <taxon>Arthropoda</taxon>
        <taxon>Chelicerata</taxon>
        <taxon>Arachnida</taxon>
        <taxon>Araneae</taxon>
        <taxon>Araneomorphae</taxon>
        <taxon>Entelegynae</taxon>
        <taxon>Araneoidea</taxon>
        <taxon>Nephilidae</taxon>
        <taxon>Trichonephila</taxon>
        <taxon>Trichonephila inaurata</taxon>
    </lineage>
</organism>
<dbReference type="EMBL" id="BMAV01012371">
    <property type="protein sequence ID" value="GFY58984.1"/>
    <property type="molecule type" value="Genomic_DNA"/>
</dbReference>
<comment type="caution">
    <text evidence="1">The sequence shown here is derived from an EMBL/GenBank/DDBJ whole genome shotgun (WGS) entry which is preliminary data.</text>
</comment>
<evidence type="ECO:0000313" key="2">
    <source>
        <dbReference type="Proteomes" id="UP000886998"/>
    </source>
</evidence>
<gene>
    <name evidence="1" type="ORF">TNIN_84081</name>
</gene>
<dbReference type="Proteomes" id="UP000886998">
    <property type="component" value="Unassembled WGS sequence"/>
</dbReference>
<dbReference type="AlphaFoldDB" id="A0A8X7CBN8"/>
<proteinExistence type="predicted"/>
<name>A0A8X7CBN8_9ARAC</name>
<reference evidence="1" key="1">
    <citation type="submission" date="2020-08" db="EMBL/GenBank/DDBJ databases">
        <title>Multicomponent nature underlies the extraordinary mechanical properties of spider dragline silk.</title>
        <authorList>
            <person name="Kono N."/>
            <person name="Nakamura H."/>
            <person name="Mori M."/>
            <person name="Yoshida Y."/>
            <person name="Ohtoshi R."/>
            <person name="Malay A.D."/>
            <person name="Moran D.A.P."/>
            <person name="Tomita M."/>
            <person name="Numata K."/>
            <person name="Arakawa K."/>
        </authorList>
    </citation>
    <scope>NUCLEOTIDE SEQUENCE</scope>
</reference>